<proteinExistence type="predicted"/>
<sequence length="109" mass="12317">MSTRANSGAVRATVAIQGTFAPGYEQHFDDYSSLMREFLARHGATVVRRQLVEKTIYGRARPDLFMVIDFPDRSVVELLFLQGEYLGIVPLRNKVFAEFEMHVAAHGEV</sequence>
<dbReference type="InterPro" id="IPR010753">
    <property type="entry name" value="DUF1330"/>
</dbReference>
<dbReference type="EMBL" id="FNTL01000004">
    <property type="protein sequence ID" value="SEC55669.1"/>
    <property type="molecule type" value="Genomic_DNA"/>
</dbReference>
<dbReference type="RefSeq" id="WP_074872809.1">
    <property type="nucleotide sequence ID" value="NZ_FNTL01000004.1"/>
</dbReference>
<feature type="domain" description="DUF1330" evidence="1">
    <location>
        <begin position="25"/>
        <end position="95"/>
    </location>
</feature>
<gene>
    <name evidence="2" type="ORF">SAMN04490220_1943</name>
</gene>
<evidence type="ECO:0000313" key="2">
    <source>
        <dbReference type="EMBL" id="SEC55669.1"/>
    </source>
</evidence>
<dbReference type="Gene3D" id="3.30.70.100">
    <property type="match status" value="1"/>
</dbReference>
<dbReference type="Proteomes" id="UP000183407">
    <property type="component" value="Unassembled WGS sequence"/>
</dbReference>
<evidence type="ECO:0000259" key="1">
    <source>
        <dbReference type="Pfam" id="PF07045"/>
    </source>
</evidence>
<accession>A0A1H4TH65</accession>
<name>A0A1H4TH65_RHOJO</name>
<dbReference type="SUPFAM" id="SSF54909">
    <property type="entry name" value="Dimeric alpha+beta barrel"/>
    <property type="match status" value="1"/>
</dbReference>
<protein>
    <submittedName>
        <fullName evidence="2">Uncharacterized conserved protein, DUF1330 family</fullName>
    </submittedName>
</protein>
<dbReference type="AlphaFoldDB" id="A0A1H4TH65"/>
<dbReference type="InterPro" id="IPR011008">
    <property type="entry name" value="Dimeric_a/b-barrel"/>
</dbReference>
<evidence type="ECO:0000313" key="3">
    <source>
        <dbReference type="Proteomes" id="UP000183407"/>
    </source>
</evidence>
<dbReference type="Pfam" id="PF07045">
    <property type="entry name" value="DUF1330"/>
    <property type="match status" value="1"/>
</dbReference>
<organism evidence="2 3">
    <name type="scientific">Rhodococcus jostii</name>
    <dbReference type="NCBI Taxonomy" id="132919"/>
    <lineage>
        <taxon>Bacteria</taxon>
        <taxon>Bacillati</taxon>
        <taxon>Actinomycetota</taxon>
        <taxon>Actinomycetes</taxon>
        <taxon>Mycobacteriales</taxon>
        <taxon>Nocardiaceae</taxon>
        <taxon>Rhodococcus</taxon>
    </lineage>
</organism>
<reference evidence="3" key="1">
    <citation type="submission" date="2016-10" db="EMBL/GenBank/DDBJ databases">
        <authorList>
            <person name="Varghese N."/>
        </authorList>
    </citation>
    <scope>NUCLEOTIDE SEQUENCE [LARGE SCALE GENOMIC DNA]</scope>
    <source>
        <strain evidence="3">DSM 44719</strain>
    </source>
</reference>
<dbReference type="OrthoDB" id="9806380at2"/>